<keyword evidence="5" id="KW-1185">Reference proteome</keyword>
<comment type="subunit">
    <text evidence="1">Component of the NuA4 histone acetyltransferase complex.</text>
</comment>
<feature type="region of interest" description="Disordered" evidence="2">
    <location>
        <begin position="211"/>
        <end position="277"/>
    </location>
</feature>
<dbReference type="InterPro" id="IPR000953">
    <property type="entry name" value="Chromo/chromo_shadow_dom"/>
</dbReference>
<dbReference type="InterPro" id="IPR023780">
    <property type="entry name" value="Chromo_domain"/>
</dbReference>
<reference evidence="5" key="1">
    <citation type="journal article" date="2016" name="Genome Announc.">
        <title>Draft genome sequences of fungus Aspergillus calidoustus.</title>
        <authorList>
            <person name="Horn F."/>
            <person name="Linde J."/>
            <person name="Mattern D.J."/>
            <person name="Walther G."/>
            <person name="Guthke R."/>
            <person name="Scherlach K."/>
            <person name="Martin K."/>
            <person name="Brakhage A.A."/>
            <person name="Petzke L."/>
            <person name="Valiante V."/>
        </authorList>
    </citation>
    <scope>NUCLEOTIDE SEQUENCE [LARGE SCALE GENOMIC DNA]</scope>
    <source>
        <strain evidence="5">SF006504</strain>
    </source>
</reference>
<protein>
    <recommendedName>
        <fullName evidence="3">Chromo domain-containing protein</fullName>
    </recommendedName>
</protein>
<gene>
    <name evidence="4" type="ORF">ASPCAL08812</name>
</gene>
<proteinExistence type="predicted"/>
<feature type="compositionally biased region" description="Basic residues" evidence="2">
    <location>
        <begin position="247"/>
        <end position="256"/>
    </location>
</feature>
<dbReference type="STRING" id="454130.A0A0U5CR36"/>
<dbReference type="PROSITE" id="PS50013">
    <property type="entry name" value="CHROMO_2"/>
    <property type="match status" value="1"/>
</dbReference>
<dbReference type="OMA" id="KSERAPM"/>
<evidence type="ECO:0000256" key="1">
    <source>
        <dbReference type="ARBA" id="ARBA00011353"/>
    </source>
</evidence>
<dbReference type="CDD" id="cd00024">
    <property type="entry name" value="CD_CSD"/>
    <property type="match status" value="1"/>
</dbReference>
<sequence>MYGMELRAPLSLGLQASPETAVQSWEARDTAADAIKLAQMSMKAAYDRGHQAIAFEVGEKVLLRLHKGYKVGATLPHKIGNQYAGPYTVLQRVGNLAYRLDLGPESQLHPVISVAHLEKCPQEADPYNRTQLEPGPVEVDGEKLGDKFRSYEIENLLRKEWRKEKSGRDKGKQTPWYLVNWQGYGDKHNLWYREEHLADAQELVDAYNNKHPETRDAPQQAENTKAPEPTRRPGRPRKSGAPVQRGRSNRRRPGRARKSEARVARPPPAKRGGRSTK</sequence>
<dbReference type="InterPro" id="IPR056924">
    <property type="entry name" value="SH3_Tf2-1"/>
</dbReference>
<dbReference type="Pfam" id="PF24626">
    <property type="entry name" value="SH3_Tf2-1"/>
    <property type="match status" value="1"/>
</dbReference>
<dbReference type="GO" id="GO:0006338">
    <property type="term" value="P:chromatin remodeling"/>
    <property type="evidence" value="ECO:0007669"/>
    <property type="project" value="UniProtKB-ARBA"/>
</dbReference>
<organism evidence="4 5">
    <name type="scientific">Aspergillus calidoustus</name>
    <dbReference type="NCBI Taxonomy" id="454130"/>
    <lineage>
        <taxon>Eukaryota</taxon>
        <taxon>Fungi</taxon>
        <taxon>Dikarya</taxon>
        <taxon>Ascomycota</taxon>
        <taxon>Pezizomycotina</taxon>
        <taxon>Eurotiomycetes</taxon>
        <taxon>Eurotiomycetidae</taxon>
        <taxon>Eurotiales</taxon>
        <taxon>Aspergillaceae</taxon>
        <taxon>Aspergillus</taxon>
        <taxon>Aspergillus subgen. Nidulantes</taxon>
    </lineage>
</organism>
<accession>A0A0U5CR36</accession>
<evidence type="ECO:0000259" key="3">
    <source>
        <dbReference type="PROSITE" id="PS50013"/>
    </source>
</evidence>
<name>A0A0U5CR36_ASPCI</name>
<dbReference type="SMART" id="SM00298">
    <property type="entry name" value="CHROMO"/>
    <property type="match status" value="1"/>
</dbReference>
<feature type="domain" description="Chromo" evidence="3">
    <location>
        <begin position="151"/>
        <end position="219"/>
    </location>
</feature>
<dbReference type="EMBL" id="CDMC01000007">
    <property type="protein sequence ID" value="CEN62174.1"/>
    <property type="molecule type" value="Genomic_DNA"/>
</dbReference>
<evidence type="ECO:0000256" key="2">
    <source>
        <dbReference type="SAM" id="MobiDB-lite"/>
    </source>
</evidence>
<dbReference type="SUPFAM" id="SSF54160">
    <property type="entry name" value="Chromo domain-like"/>
    <property type="match status" value="1"/>
</dbReference>
<dbReference type="Pfam" id="PF00385">
    <property type="entry name" value="Chromo"/>
    <property type="match status" value="1"/>
</dbReference>
<dbReference type="AlphaFoldDB" id="A0A0U5CR36"/>
<dbReference type="OrthoDB" id="4504104at2759"/>
<dbReference type="Proteomes" id="UP000054771">
    <property type="component" value="Unassembled WGS sequence"/>
</dbReference>
<dbReference type="InterPro" id="IPR016197">
    <property type="entry name" value="Chromo-like_dom_sf"/>
</dbReference>
<evidence type="ECO:0000313" key="5">
    <source>
        <dbReference type="Proteomes" id="UP000054771"/>
    </source>
</evidence>
<dbReference type="Gene3D" id="2.40.50.40">
    <property type="match status" value="1"/>
</dbReference>
<evidence type="ECO:0000313" key="4">
    <source>
        <dbReference type="EMBL" id="CEN62174.1"/>
    </source>
</evidence>